<dbReference type="Gene3D" id="3.10.129.10">
    <property type="entry name" value="Hotdog Thioesterase"/>
    <property type="match status" value="1"/>
</dbReference>
<dbReference type="InterPro" id="IPR002539">
    <property type="entry name" value="MaoC-like_dom"/>
</dbReference>
<dbReference type="GO" id="GO:0006635">
    <property type="term" value="P:fatty acid beta-oxidation"/>
    <property type="evidence" value="ECO:0007669"/>
    <property type="project" value="TreeGrafter"/>
</dbReference>
<evidence type="ECO:0000259" key="1">
    <source>
        <dbReference type="Pfam" id="PF01575"/>
    </source>
</evidence>
<dbReference type="SUPFAM" id="SSF54637">
    <property type="entry name" value="Thioesterase/thiol ester dehydrase-isomerase"/>
    <property type="match status" value="2"/>
</dbReference>
<organism evidence="3">
    <name type="scientific">Nephromyces sp. MMRI</name>
    <dbReference type="NCBI Taxonomy" id="2496275"/>
    <lineage>
        <taxon>Eukaryota</taxon>
        <taxon>Sar</taxon>
        <taxon>Alveolata</taxon>
        <taxon>Apicomplexa</taxon>
        <taxon>Aconoidasida</taxon>
        <taxon>Nephromycida</taxon>
        <taxon>Nephromyces</taxon>
    </lineage>
</organism>
<dbReference type="GO" id="GO:0044594">
    <property type="term" value="F:17-beta-hydroxysteroid dehydrogenase (NAD+) activity"/>
    <property type="evidence" value="ECO:0007669"/>
    <property type="project" value="TreeGrafter"/>
</dbReference>
<name>A0A3Q8UBM7_9APIC</name>
<feature type="domain" description="Peroxisomal multifunctional enzyme type 2-like N-terminal" evidence="2">
    <location>
        <begin position="23"/>
        <end position="155"/>
    </location>
</feature>
<dbReference type="PANTHER" id="PTHR13078">
    <property type="entry name" value="PEROXISOMAL MULTIFUNCTIONAL ENZYME TYPE 2-RELATED"/>
    <property type="match status" value="1"/>
</dbReference>
<dbReference type="GO" id="GO:0004300">
    <property type="term" value="F:enoyl-CoA hydratase activity"/>
    <property type="evidence" value="ECO:0007669"/>
    <property type="project" value="TreeGrafter"/>
</dbReference>
<reference evidence="3" key="1">
    <citation type="journal article" date="2018" name="Genome Biol. Evol.">
        <title>Nephromyces encodes a urate metabolism pathway and predicted peroxisomes, demonstrating these are not ancient losses of apicomplexans.</title>
        <authorList>
            <person name="Paight C."/>
            <person name="Slamovits C.H."/>
            <person name="Saffo M.B."/>
            <person name="Lane C.E."/>
        </authorList>
    </citation>
    <scope>NUCLEOTIDE SEQUENCE</scope>
    <source>
        <strain evidence="3">Neph374</strain>
    </source>
</reference>
<dbReference type="AlphaFoldDB" id="A0A3Q8UBM7"/>
<feature type="domain" description="MaoC-like" evidence="1">
    <location>
        <begin position="197"/>
        <end position="294"/>
    </location>
</feature>
<evidence type="ECO:0000259" key="2">
    <source>
        <dbReference type="Pfam" id="PF22622"/>
    </source>
</evidence>
<dbReference type="InterPro" id="IPR054357">
    <property type="entry name" value="MFE-2_N"/>
</dbReference>
<protein>
    <submittedName>
        <fullName evidence="3">Hydroxysteroid 17-beta dehydrogenase 4</fullName>
    </submittedName>
</protein>
<accession>A0A3Q8UBM7</accession>
<dbReference type="CDD" id="cd03448">
    <property type="entry name" value="HDE_HSD"/>
    <property type="match status" value="1"/>
</dbReference>
<dbReference type="Pfam" id="PF01575">
    <property type="entry name" value="MaoC_dehydratas"/>
    <property type="match status" value="1"/>
</dbReference>
<dbReference type="GO" id="GO:0005777">
    <property type="term" value="C:peroxisome"/>
    <property type="evidence" value="ECO:0007669"/>
    <property type="project" value="TreeGrafter"/>
</dbReference>
<evidence type="ECO:0000313" key="3">
    <source>
        <dbReference type="EMBL" id="AZL94354.1"/>
    </source>
</evidence>
<proteinExistence type="evidence at transcript level"/>
<dbReference type="PANTHER" id="PTHR13078:SF56">
    <property type="entry name" value="PEROXISOMAL MULTIFUNCTIONAL ENZYME TYPE 2"/>
    <property type="match status" value="1"/>
</dbReference>
<dbReference type="GO" id="GO:0003857">
    <property type="term" value="F:(3S)-3-hydroxyacyl-CoA dehydrogenase (NAD+) activity"/>
    <property type="evidence" value="ECO:0007669"/>
    <property type="project" value="TreeGrafter"/>
</dbReference>
<dbReference type="EMBL" id="MK266143">
    <property type="protein sequence ID" value="AZL94354.1"/>
    <property type="molecule type" value="mRNA"/>
</dbReference>
<dbReference type="Pfam" id="PF22622">
    <property type="entry name" value="MFE-2_hydrat-2_N"/>
    <property type="match status" value="1"/>
</dbReference>
<sequence>MSKPEKIIPSLCEGFLLSKSNKTYNFRDTILYAIGVGASQDSTDILDLKFTYENSEEFSVIPSFVTVIPNLFENFMSFMNCPGIPEFDPLRLLHGEHKITLHKPIPSEAQVHQIARIETVEDKKSGALIKLVIETYDQLDSSLLCSNVASLFLRGLGISLNYASLYKLSSGFDNKIMHKKDKKNISSLTVPSSIYSRPPDYTHIKTTSSNQAIIYRLLGDYNPLHIDPNVSQIGGFNQPILHGLCTFGIATHGIVKAACKNNPQLIHSIAARFSSPVTPGDQVKTEIWRDRTQNQIPRLFFRTQNLNTGKICIDNGLVELAESISSTNDSKI</sequence>
<dbReference type="InterPro" id="IPR029069">
    <property type="entry name" value="HotDog_dom_sf"/>
</dbReference>